<dbReference type="InterPro" id="IPR003810">
    <property type="entry name" value="Mntp/YtaF"/>
</dbReference>
<dbReference type="PANTHER" id="PTHR35529">
    <property type="entry name" value="MANGANESE EFFLUX PUMP MNTP-RELATED"/>
    <property type="match status" value="1"/>
</dbReference>
<name>A0AAJ1WKT7_9BACI</name>
<proteinExistence type="predicted"/>
<dbReference type="AlphaFoldDB" id="A0AAJ1WKT7"/>
<evidence type="ECO:0000313" key="7">
    <source>
        <dbReference type="Proteomes" id="UP001237207"/>
    </source>
</evidence>
<reference evidence="6" key="1">
    <citation type="submission" date="2023-07" db="EMBL/GenBank/DDBJ databases">
        <title>Genomic Encyclopedia of Type Strains, Phase IV (KMG-IV): sequencing the most valuable type-strain genomes for metagenomic binning, comparative biology and taxonomic classification.</title>
        <authorList>
            <person name="Goeker M."/>
        </authorList>
    </citation>
    <scope>NUCLEOTIDE SEQUENCE</scope>
    <source>
        <strain evidence="6">DSM 23947</strain>
    </source>
</reference>
<evidence type="ECO:0000256" key="4">
    <source>
        <dbReference type="ARBA" id="ARBA00023136"/>
    </source>
</evidence>
<evidence type="ECO:0000256" key="3">
    <source>
        <dbReference type="ARBA" id="ARBA00022989"/>
    </source>
</evidence>
<dbReference type="NCBIfam" id="TIGR02840">
    <property type="entry name" value="spore_YtaF"/>
    <property type="match status" value="1"/>
</dbReference>
<evidence type="ECO:0000256" key="5">
    <source>
        <dbReference type="SAM" id="Phobius"/>
    </source>
</evidence>
<dbReference type="RefSeq" id="WP_307257484.1">
    <property type="nucleotide sequence ID" value="NZ_JAUSUC010000020.1"/>
</dbReference>
<comment type="caution">
    <text evidence="6">The sequence shown here is derived from an EMBL/GenBank/DDBJ whole genome shotgun (WGS) entry which is preliminary data.</text>
</comment>
<dbReference type="Proteomes" id="UP001237207">
    <property type="component" value="Unassembled WGS sequence"/>
</dbReference>
<keyword evidence="2 5" id="KW-0812">Transmembrane</keyword>
<gene>
    <name evidence="6" type="ORF">J2S13_001893</name>
</gene>
<protein>
    <submittedName>
        <fullName evidence="6">Sporulation protein YtaF</fullName>
    </submittedName>
</protein>
<keyword evidence="3 5" id="KW-1133">Transmembrane helix</keyword>
<keyword evidence="4 5" id="KW-0472">Membrane</keyword>
<dbReference type="PANTHER" id="PTHR35529:SF2">
    <property type="entry name" value="SPORULATION PROTEIN YTAF-RELATED"/>
    <property type="match status" value="1"/>
</dbReference>
<dbReference type="Pfam" id="PF02659">
    <property type="entry name" value="Mntp"/>
    <property type="match status" value="2"/>
</dbReference>
<feature type="transmembrane region" description="Helical" evidence="5">
    <location>
        <begin position="70"/>
        <end position="87"/>
    </location>
</feature>
<evidence type="ECO:0000256" key="1">
    <source>
        <dbReference type="ARBA" id="ARBA00022475"/>
    </source>
</evidence>
<organism evidence="6 7">
    <name type="scientific">Oikeobacillus pervagus</name>
    <dbReference type="NCBI Taxonomy" id="1325931"/>
    <lineage>
        <taxon>Bacteria</taxon>
        <taxon>Bacillati</taxon>
        <taxon>Bacillota</taxon>
        <taxon>Bacilli</taxon>
        <taxon>Bacillales</taxon>
        <taxon>Bacillaceae</taxon>
        <taxon>Oikeobacillus</taxon>
    </lineage>
</organism>
<keyword evidence="7" id="KW-1185">Reference proteome</keyword>
<sequence>MNSIVSLLILAFAVSLDNFSTGLAYGMRKLKLPLKSTFILSCCSAGALLIAMWIGQLFGNIMSTEMGERLGGLILIGLGAWVLYQFFRDDKHDEDILQEKMILKLEIKSLGVVINILKKPTAADFDRSGTITGVEAVMLGIALSLDAFGAGVGAAFLGYSPGALSLAVAIMSMLFVTAGLKIGHIFSQTQWVQRMSFLPGLLLIILGILKI</sequence>
<evidence type="ECO:0000313" key="6">
    <source>
        <dbReference type="EMBL" id="MDQ0215476.1"/>
    </source>
</evidence>
<feature type="transmembrane region" description="Helical" evidence="5">
    <location>
        <begin position="38"/>
        <end position="58"/>
    </location>
</feature>
<feature type="transmembrane region" description="Helical" evidence="5">
    <location>
        <begin position="164"/>
        <end position="185"/>
    </location>
</feature>
<dbReference type="EMBL" id="JAUSUC010000020">
    <property type="protein sequence ID" value="MDQ0215476.1"/>
    <property type="molecule type" value="Genomic_DNA"/>
</dbReference>
<keyword evidence="1" id="KW-1003">Cell membrane</keyword>
<feature type="transmembrane region" description="Helical" evidence="5">
    <location>
        <begin position="136"/>
        <end position="157"/>
    </location>
</feature>
<accession>A0AAJ1WKT7</accession>
<dbReference type="InterPro" id="IPR014205">
    <property type="entry name" value="Spore_YtaF"/>
</dbReference>
<evidence type="ECO:0000256" key="2">
    <source>
        <dbReference type="ARBA" id="ARBA00022692"/>
    </source>
</evidence>